<accession>A0ABX6K824</accession>
<sequence length="110" mass="12199">MTEKIIIALIGLGGAVIGSVATISAQVVVDCLRRKEIERQEKPQIEMLTEMLNHPEHQWRSLDRLQHVIGADEGTTKRLLLKIGARASEDGKPIWGLRSRNPLPGEPNDS</sequence>
<dbReference type="Proteomes" id="UP000501408">
    <property type="component" value="Chromosome 2"/>
</dbReference>
<gene>
    <name evidence="1" type="ORF">HBA18_14810</name>
</gene>
<dbReference type="RefSeq" id="WP_167315223.1">
    <property type="nucleotide sequence ID" value="NZ_CP050267.1"/>
</dbReference>
<keyword evidence="2" id="KW-1185">Reference proteome</keyword>
<protein>
    <submittedName>
        <fullName evidence="1">Uncharacterized protein</fullName>
    </submittedName>
</protein>
<evidence type="ECO:0000313" key="2">
    <source>
        <dbReference type="Proteomes" id="UP000501408"/>
    </source>
</evidence>
<dbReference type="EMBL" id="CP050267">
    <property type="protein sequence ID" value="QIR07675.1"/>
    <property type="molecule type" value="Genomic_DNA"/>
</dbReference>
<organism evidence="1 2">
    <name type="scientific">Salinivibrio costicola</name>
    <name type="common">Vibrio costicola</name>
    <dbReference type="NCBI Taxonomy" id="51367"/>
    <lineage>
        <taxon>Bacteria</taxon>
        <taxon>Pseudomonadati</taxon>
        <taxon>Pseudomonadota</taxon>
        <taxon>Gammaproteobacteria</taxon>
        <taxon>Vibrionales</taxon>
        <taxon>Vibrionaceae</taxon>
        <taxon>Salinivibrio</taxon>
    </lineage>
</organism>
<reference evidence="1 2" key="1">
    <citation type="submission" date="2020-03" db="EMBL/GenBank/DDBJ databases">
        <title>Genome mining reveals the biosynthetic pathways of PHA and ectoines of the halophilic strain Salinivibrio costicola M318 isolated from fermented shrimp paste.</title>
        <authorList>
            <person name="Doan T.V."/>
            <person name="Tran L.T."/>
            <person name="Trieu T.A."/>
            <person name="Nguyen Q.V."/>
            <person name="Quach T.N."/>
            <person name="Phi T.Q."/>
            <person name="Kumar S."/>
        </authorList>
    </citation>
    <scope>NUCLEOTIDE SEQUENCE [LARGE SCALE GENOMIC DNA]</scope>
    <source>
        <strain evidence="1 2">M318</strain>
    </source>
</reference>
<proteinExistence type="predicted"/>
<name>A0ABX6K824_SALCS</name>
<evidence type="ECO:0000313" key="1">
    <source>
        <dbReference type="EMBL" id="QIR07675.1"/>
    </source>
</evidence>